<dbReference type="GO" id="GO:0005634">
    <property type="term" value="C:nucleus"/>
    <property type="evidence" value="ECO:0007669"/>
    <property type="project" value="TreeGrafter"/>
</dbReference>
<feature type="domain" description="PITH" evidence="2">
    <location>
        <begin position="16"/>
        <end position="186"/>
    </location>
</feature>
<protein>
    <recommendedName>
        <fullName evidence="2">PITH domain-containing protein</fullName>
    </recommendedName>
</protein>
<dbReference type="EMBL" id="KN838536">
    <property type="protein sequence ID" value="KIK10339.1"/>
    <property type="molecule type" value="Genomic_DNA"/>
</dbReference>
<evidence type="ECO:0000256" key="1">
    <source>
        <dbReference type="ARBA" id="ARBA00025788"/>
    </source>
</evidence>
<sequence>MPHHHDEGCGHGSHEGCAYDAMPNDNLYAYIDRPNVVALNADHEGSVVIKTWNNRLDESEYLESDSDDQLILRIPFTGSVRLRSLLIKSGPLNQTPEKIALFANQPSLDFEDVVDKTPTQEFEIAQSRDVGEYSVKTAKFSNLSSLTLYCPASQGADATRIYYVGFLGHWSERKDNPVITVYETQANLADHEKIQGMDSTYSAPQH</sequence>
<dbReference type="InterPro" id="IPR010400">
    <property type="entry name" value="PITH_dom"/>
</dbReference>
<keyword evidence="4" id="KW-1185">Reference proteome</keyword>
<evidence type="ECO:0000259" key="2">
    <source>
        <dbReference type="PROSITE" id="PS51532"/>
    </source>
</evidence>
<dbReference type="HOGENOM" id="CLU_072377_2_0_1"/>
<comment type="similarity">
    <text evidence="1">Belongs to the PITHD1 family.</text>
</comment>
<evidence type="ECO:0000313" key="4">
    <source>
        <dbReference type="Proteomes" id="UP000054477"/>
    </source>
</evidence>
<dbReference type="PROSITE" id="PS51532">
    <property type="entry name" value="PITH"/>
    <property type="match status" value="1"/>
</dbReference>
<organism evidence="3 4">
    <name type="scientific">Laccaria amethystina LaAM-08-1</name>
    <dbReference type="NCBI Taxonomy" id="1095629"/>
    <lineage>
        <taxon>Eukaryota</taxon>
        <taxon>Fungi</taxon>
        <taxon>Dikarya</taxon>
        <taxon>Basidiomycota</taxon>
        <taxon>Agaricomycotina</taxon>
        <taxon>Agaricomycetes</taxon>
        <taxon>Agaricomycetidae</taxon>
        <taxon>Agaricales</taxon>
        <taxon>Agaricineae</taxon>
        <taxon>Hydnangiaceae</taxon>
        <taxon>Laccaria</taxon>
    </lineage>
</organism>
<dbReference type="PANTHER" id="PTHR12175:SF1">
    <property type="entry name" value="PITH DOMAIN-CONTAINING PROTEIN 1"/>
    <property type="match status" value="1"/>
</dbReference>
<dbReference type="AlphaFoldDB" id="A0A0C9Y8H4"/>
<dbReference type="Proteomes" id="UP000054477">
    <property type="component" value="Unassembled WGS sequence"/>
</dbReference>
<reference evidence="4" key="2">
    <citation type="submission" date="2015-01" db="EMBL/GenBank/DDBJ databases">
        <title>Evolutionary Origins and Diversification of the Mycorrhizal Mutualists.</title>
        <authorList>
            <consortium name="DOE Joint Genome Institute"/>
            <consortium name="Mycorrhizal Genomics Consortium"/>
            <person name="Kohler A."/>
            <person name="Kuo A."/>
            <person name="Nagy L.G."/>
            <person name="Floudas D."/>
            <person name="Copeland A."/>
            <person name="Barry K.W."/>
            <person name="Cichocki N."/>
            <person name="Veneault-Fourrey C."/>
            <person name="LaButti K."/>
            <person name="Lindquist E.A."/>
            <person name="Lipzen A."/>
            <person name="Lundell T."/>
            <person name="Morin E."/>
            <person name="Murat C."/>
            <person name="Riley R."/>
            <person name="Ohm R."/>
            <person name="Sun H."/>
            <person name="Tunlid A."/>
            <person name="Henrissat B."/>
            <person name="Grigoriev I.V."/>
            <person name="Hibbett D.S."/>
            <person name="Martin F."/>
        </authorList>
    </citation>
    <scope>NUCLEOTIDE SEQUENCE [LARGE SCALE GENOMIC DNA]</scope>
    <source>
        <strain evidence="4">LaAM-08-1</strain>
    </source>
</reference>
<dbReference type="SUPFAM" id="SSF49785">
    <property type="entry name" value="Galactose-binding domain-like"/>
    <property type="match status" value="1"/>
</dbReference>
<dbReference type="OrthoDB" id="2635at2759"/>
<evidence type="ECO:0000313" key="3">
    <source>
        <dbReference type="EMBL" id="KIK10339.1"/>
    </source>
</evidence>
<dbReference type="GO" id="GO:0005737">
    <property type="term" value="C:cytoplasm"/>
    <property type="evidence" value="ECO:0007669"/>
    <property type="project" value="UniProtKB-ARBA"/>
</dbReference>
<dbReference type="Gene3D" id="2.60.120.470">
    <property type="entry name" value="PITH domain"/>
    <property type="match status" value="1"/>
</dbReference>
<dbReference type="Pfam" id="PF06201">
    <property type="entry name" value="PITH"/>
    <property type="match status" value="1"/>
</dbReference>
<dbReference type="InterPro" id="IPR045099">
    <property type="entry name" value="PITH1-like"/>
</dbReference>
<accession>A0A0C9Y8H4</accession>
<dbReference type="InterPro" id="IPR008979">
    <property type="entry name" value="Galactose-bd-like_sf"/>
</dbReference>
<dbReference type="PANTHER" id="PTHR12175">
    <property type="entry name" value="AD039 HT014 THIOREDOXIN FAMILY TRP26"/>
    <property type="match status" value="1"/>
</dbReference>
<dbReference type="InterPro" id="IPR037047">
    <property type="entry name" value="PITH_dom_sf"/>
</dbReference>
<gene>
    <name evidence="3" type="ORF">K443DRAFT_278</name>
</gene>
<reference evidence="3 4" key="1">
    <citation type="submission" date="2014-04" db="EMBL/GenBank/DDBJ databases">
        <authorList>
            <consortium name="DOE Joint Genome Institute"/>
            <person name="Kuo A."/>
            <person name="Kohler A."/>
            <person name="Nagy L.G."/>
            <person name="Floudas D."/>
            <person name="Copeland A."/>
            <person name="Barry K.W."/>
            <person name="Cichocki N."/>
            <person name="Veneault-Fourrey C."/>
            <person name="LaButti K."/>
            <person name="Lindquist E.A."/>
            <person name="Lipzen A."/>
            <person name="Lundell T."/>
            <person name="Morin E."/>
            <person name="Murat C."/>
            <person name="Sun H."/>
            <person name="Tunlid A."/>
            <person name="Henrissat B."/>
            <person name="Grigoriev I.V."/>
            <person name="Hibbett D.S."/>
            <person name="Martin F."/>
            <person name="Nordberg H.P."/>
            <person name="Cantor M.N."/>
            <person name="Hua S.X."/>
        </authorList>
    </citation>
    <scope>NUCLEOTIDE SEQUENCE [LARGE SCALE GENOMIC DNA]</scope>
    <source>
        <strain evidence="3 4">LaAM-08-1</strain>
    </source>
</reference>
<name>A0A0C9Y8H4_9AGAR</name>
<proteinExistence type="inferred from homology"/>